<dbReference type="Gene3D" id="2.60.40.10">
    <property type="entry name" value="Immunoglobulins"/>
    <property type="match status" value="1"/>
</dbReference>
<dbReference type="InterPro" id="IPR036179">
    <property type="entry name" value="Ig-like_dom_sf"/>
</dbReference>
<keyword evidence="3" id="KW-1133">Transmembrane helix</keyword>
<dbReference type="Gene3D" id="2.130.10.30">
    <property type="entry name" value="Regulator of chromosome condensation 1/beta-lactamase-inhibitor protein II"/>
    <property type="match status" value="2"/>
</dbReference>
<dbReference type="EMBL" id="CP146203">
    <property type="protein sequence ID" value="XBH22720.1"/>
    <property type="molecule type" value="Genomic_DNA"/>
</dbReference>
<name>A0AAU7DYH0_9MICO</name>
<reference evidence="6" key="1">
    <citation type="submission" date="2024-02" db="EMBL/GenBank/DDBJ databases">
        <title>Tomenella chthoni gen. nov. sp. nov., a member of the family Jonesiaceae isolated from bat guano.</title>
        <authorList>
            <person name="Miller S.L."/>
            <person name="King J."/>
            <person name="Sankaranarayanan K."/>
            <person name="Lawson P.A."/>
        </authorList>
    </citation>
    <scope>NUCLEOTIDE SEQUENCE</scope>
    <source>
        <strain evidence="6">BS-20</strain>
    </source>
</reference>
<feature type="region of interest" description="Disordered" evidence="2">
    <location>
        <begin position="584"/>
        <end position="640"/>
    </location>
</feature>
<keyword evidence="3" id="KW-0472">Membrane</keyword>
<feature type="domain" description="RCC1-like" evidence="5">
    <location>
        <begin position="84"/>
        <end position="422"/>
    </location>
</feature>
<dbReference type="PROSITE" id="PS50012">
    <property type="entry name" value="RCC1_3"/>
    <property type="match status" value="7"/>
</dbReference>
<protein>
    <recommendedName>
        <fullName evidence="7">Ig-like domain-containing protein</fullName>
    </recommendedName>
</protein>
<feature type="transmembrane region" description="Helical" evidence="3">
    <location>
        <begin position="21"/>
        <end position="42"/>
    </location>
</feature>
<dbReference type="InterPro" id="IPR013098">
    <property type="entry name" value="Ig_I-set"/>
</dbReference>
<dbReference type="InterPro" id="IPR058923">
    <property type="entry name" value="RCC1-like_dom"/>
</dbReference>
<sequence>MNCIGITFSGGALLKYRAKQGALIAMLTTSFTVMSGATAYALPAPNQGPAAGGTTVTVPAPELRFASVGLGDNHANGLGVNGMAYSWGTNMEGSFGPDAPTTTPVQARVPKGLKFTSLVASGEHSTAIGADGNVYSWGINSNGELGNGTTEYSIAPVKALLPDGVSATAIAPGGGFTLALGDDGNSYAWGANWFGNLGDGTLVDRLTPIQVKAPQGVTFTQISSGRAHILALGNDGNTYAWGSNAKGQLGVDSAAEFQALPMKVQTPQGIKFTQVAAGFEHSVAIGDDGRTYAWGENYAGRLGDGTEENQLTPVPVITPSGVSFTLVAAGEEHTLAIGDNGKTYAWGENWQGEIGDGTFEPRKVPVEVQLPAGVQLTQLAAERRSSIGLSSDGRAFGWGQGIHGQIGDGTDYDQPVPTEPTLEITPTAVTFGGVPGTELTDNGDGILTVVTPEHAPGTVDVAVEWTLVNTAQPAIVYADGFTYLAADEVPTVTDPADQTVELAQEALFSVTATGVPAPEVRWETSSDAGATWRLIDEDPAAAVSDDGLTLTITGSKDNDQHQYRAIAANSQGTATSGAATLTVTSEDADGGETDDGDTDDGSADGGSDGSEVDGGETDAGGTDSDATDTPEVDDPDLADTGYGLGMTPWILALGAALTGVAFLGARKLRKS</sequence>
<feature type="domain" description="Immunoglobulin I-set" evidence="4">
    <location>
        <begin position="493"/>
        <end position="583"/>
    </location>
</feature>
<dbReference type="Pfam" id="PF25390">
    <property type="entry name" value="WD40_RLD"/>
    <property type="match status" value="1"/>
</dbReference>
<dbReference type="PROSITE" id="PS00626">
    <property type="entry name" value="RCC1_2"/>
    <property type="match status" value="2"/>
</dbReference>
<evidence type="ECO:0000256" key="2">
    <source>
        <dbReference type="SAM" id="MobiDB-lite"/>
    </source>
</evidence>
<dbReference type="SUPFAM" id="SSF48726">
    <property type="entry name" value="Immunoglobulin"/>
    <property type="match status" value="1"/>
</dbReference>
<dbReference type="PANTHER" id="PTHR22870">
    <property type="entry name" value="REGULATOR OF CHROMOSOME CONDENSATION"/>
    <property type="match status" value="1"/>
</dbReference>
<feature type="compositionally biased region" description="Acidic residues" evidence="2">
    <location>
        <begin position="586"/>
        <end position="602"/>
    </location>
</feature>
<dbReference type="InterPro" id="IPR009091">
    <property type="entry name" value="RCC1/BLIP-II"/>
</dbReference>
<gene>
    <name evidence="6" type="ORF">V5R04_05730</name>
</gene>
<dbReference type="InterPro" id="IPR013783">
    <property type="entry name" value="Ig-like_fold"/>
</dbReference>
<evidence type="ECO:0000256" key="1">
    <source>
        <dbReference type="ARBA" id="ARBA00022737"/>
    </source>
</evidence>
<feature type="transmembrane region" description="Helical" evidence="3">
    <location>
        <begin position="646"/>
        <end position="665"/>
    </location>
</feature>
<dbReference type="PANTHER" id="PTHR22870:SF408">
    <property type="entry name" value="OS09G0560450 PROTEIN"/>
    <property type="match status" value="1"/>
</dbReference>
<dbReference type="AlphaFoldDB" id="A0AAU7DYH0"/>
<evidence type="ECO:0008006" key="7">
    <source>
        <dbReference type="Google" id="ProtNLM"/>
    </source>
</evidence>
<evidence type="ECO:0000313" key="6">
    <source>
        <dbReference type="EMBL" id="XBH22720.1"/>
    </source>
</evidence>
<evidence type="ECO:0000259" key="4">
    <source>
        <dbReference type="Pfam" id="PF07679"/>
    </source>
</evidence>
<dbReference type="GO" id="GO:0005975">
    <property type="term" value="P:carbohydrate metabolic process"/>
    <property type="evidence" value="ECO:0007669"/>
    <property type="project" value="UniProtKB-ARBA"/>
</dbReference>
<keyword evidence="3" id="KW-0812">Transmembrane</keyword>
<evidence type="ECO:0000259" key="5">
    <source>
        <dbReference type="Pfam" id="PF25390"/>
    </source>
</evidence>
<dbReference type="Pfam" id="PF07679">
    <property type="entry name" value="I-set"/>
    <property type="match status" value="1"/>
</dbReference>
<dbReference type="SUPFAM" id="SSF50985">
    <property type="entry name" value="RCC1/BLIP-II"/>
    <property type="match status" value="2"/>
</dbReference>
<dbReference type="InterPro" id="IPR051210">
    <property type="entry name" value="Ub_ligase/GEF_domain"/>
</dbReference>
<feature type="compositionally biased region" description="Acidic residues" evidence="2">
    <location>
        <begin position="625"/>
        <end position="637"/>
    </location>
</feature>
<accession>A0AAU7DYH0</accession>
<evidence type="ECO:0000256" key="3">
    <source>
        <dbReference type="SAM" id="Phobius"/>
    </source>
</evidence>
<organism evidence="6">
    <name type="scientific">Jonesiaceae bacterium BS-20</name>
    <dbReference type="NCBI Taxonomy" id="3120821"/>
    <lineage>
        <taxon>Bacteria</taxon>
        <taxon>Bacillati</taxon>
        <taxon>Actinomycetota</taxon>
        <taxon>Actinomycetes</taxon>
        <taxon>Micrococcales</taxon>
        <taxon>Jonesiaceae</taxon>
    </lineage>
</organism>
<dbReference type="PRINTS" id="PR00633">
    <property type="entry name" value="RCCNDNSATION"/>
</dbReference>
<keyword evidence="1" id="KW-0677">Repeat</keyword>
<proteinExistence type="predicted"/>
<dbReference type="InterPro" id="IPR000408">
    <property type="entry name" value="Reg_chr_condens"/>
</dbReference>